<evidence type="ECO:0000256" key="1">
    <source>
        <dbReference type="ARBA" id="ARBA00006270"/>
    </source>
</evidence>
<keyword evidence="4" id="KW-1185">Reference proteome</keyword>
<accession>A0AAV5HNL7</accession>
<dbReference type="SMART" id="SM00173">
    <property type="entry name" value="RAS"/>
    <property type="match status" value="1"/>
</dbReference>
<name>A0AAV5HNL7_9ROSI</name>
<organism evidence="3 4">
    <name type="scientific">Rubroshorea leprosula</name>
    <dbReference type="NCBI Taxonomy" id="152421"/>
    <lineage>
        <taxon>Eukaryota</taxon>
        <taxon>Viridiplantae</taxon>
        <taxon>Streptophyta</taxon>
        <taxon>Embryophyta</taxon>
        <taxon>Tracheophyta</taxon>
        <taxon>Spermatophyta</taxon>
        <taxon>Magnoliopsida</taxon>
        <taxon>eudicotyledons</taxon>
        <taxon>Gunneridae</taxon>
        <taxon>Pentapetalae</taxon>
        <taxon>rosids</taxon>
        <taxon>malvids</taxon>
        <taxon>Malvales</taxon>
        <taxon>Dipterocarpaceae</taxon>
        <taxon>Rubroshorea</taxon>
    </lineage>
</organism>
<dbReference type="InterPro" id="IPR001806">
    <property type="entry name" value="Small_GTPase"/>
</dbReference>
<evidence type="ECO:0000313" key="4">
    <source>
        <dbReference type="Proteomes" id="UP001054252"/>
    </source>
</evidence>
<feature type="transmembrane region" description="Helical" evidence="2">
    <location>
        <begin position="202"/>
        <end position="228"/>
    </location>
</feature>
<dbReference type="GO" id="GO:0003924">
    <property type="term" value="F:GTPase activity"/>
    <property type="evidence" value="ECO:0007669"/>
    <property type="project" value="InterPro"/>
</dbReference>
<dbReference type="AlphaFoldDB" id="A0AAV5HNL7"/>
<dbReference type="PROSITE" id="PS51419">
    <property type="entry name" value="RAB"/>
    <property type="match status" value="1"/>
</dbReference>
<gene>
    <name evidence="3" type="ORF">SLEP1_g1766</name>
</gene>
<dbReference type="InterPro" id="IPR005225">
    <property type="entry name" value="Small_GTP-bd"/>
</dbReference>
<sequence>MEYDYLFKLFVVGGGGVGKLGLIRSLKGNIFDEEKTLAEILGLGFHLSMVNIEGKAIKLRIFSIGGLDRFSWFHSSYSKGLVGVLLVYDITRRETFNHIPTLMKVTGHPDHPNITYMLVGNKCELENERAVSKEEAEQFAQQNGLLFVETSAATSLNVEEAFKRTAANALKKIQDGLLIHAPSKAQQRRRPPQQNPSPFHIFVYPLSFLLLLLLFLLPFSFSFTSVFLS</sequence>
<comment type="caution">
    <text evidence="3">The sequence shown here is derived from an EMBL/GenBank/DDBJ whole genome shotgun (WGS) entry which is preliminary data.</text>
</comment>
<protein>
    <submittedName>
        <fullName evidence="3">Uncharacterized protein</fullName>
    </submittedName>
</protein>
<comment type="similarity">
    <text evidence="1">Belongs to the small GTPase superfamily. Rab family.</text>
</comment>
<keyword evidence="2" id="KW-0812">Transmembrane</keyword>
<reference evidence="3 4" key="1">
    <citation type="journal article" date="2021" name="Commun. Biol.">
        <title>The genome of Shorea leprosula (Dipterocarpaceae) highlights the ecological relevance of drought in aseasonal tropical rainforests.</title>
        <authorList>
            <person name="Ng K.K.S."/>
            <person name="Kobayashi M.J."/>
            <person name="Fawcett J.A."/>
            <person name="Hatakeyama M."/>
            <person name="Paape T."/>
            <person name="Ng C.H."/>
            <person name="Ang C.C."/>
            <person name="Tnah L.H."/>
            <person name="Lee C.T."/>
            <person name="Nishiyama T."/>
            <person name="Sese J."/>
            <person name="O'Brien M.J."/>
            <person name="Copetti D."/>
            <person name="Mohd Noor M.I."/>
            <person name="Ong R.C."/>
            <person name="Putra M."/>
            <person name="Sireger I.Z."/>
            <person name="Indrioko S."/>
            <person name="Kosugi Y."/>
            <person name="Izuno A."/>
            <person name="Isagi Y."/>
            <person name="Lee S.L."/>
            <person name="Shimizu K.K."/>
        </authorList>
    </citation>
    <scope>NUCLEOTIDE SEQUENCE [LARGE SCALE GENOMIC DNA]</scope>
    <source>
        <strain evidence="3">214</strain>
    </source>
</reference>
<dbReference type="SUPFAM" id="SSF52540">
    <property type="entry name" value="P-loop containing nucleoside triphosphate hydrolases"/>
    <property type="match status" value="1"/>
</dbReference>
<dbReference type="Proteomes" id="UP001054252">
    <property type="component" value="Unassembled WGS sequence"/>
</dbReference>
<evidence type="ECO:0000313" key="3">
    <source>
        <dbReference type="EMBL" id="GKU87358.1"/>
    </source>
</evidence>
<dbReference type="Pfam" id="PF00071">
    <property type="entry name" value="Ras"/>
    <property type="match status" value="1"/>
</dbReference>
<dbReference type="EMBL" id="BPVZ01000002">
    <property type="protein sequence ID" value="GKU87358.1"/>
    <property type="molecule type" value="Genomic_DNA"/>
</dbReference>
<dbReference type="PRINTS" id="PR00449">
    <property type="entry name" value="RASTRNSFRMNG"/>
</dbReference>
<proteinExistence type="inferred from homology"/>
<dbReference type="InterPro" id="IPR027417">
    <property type="entry name" value="P-loop_NTPase"/>
</dbReference>
<dbReference type="SMART" id="SM00174">
    <property type="entry name" value="RHO"/>
    <property type="match status" value="1"/>
</dbReference>
<dbReference type="FunFam" id="3.40.50.300:FF:001447">
    <property type="entry name" value="Ras-related protein Rab-1B"/>
    <property type="match status" value="1"/>
</dbReference>
<dbReference type="SMART" id="SM00175">
    <property type="entry name" value="RAB"/>
    <property type="match status" value="1"/>
</dbReference>
<dbReference type="NCBIfam" id="TIGR00231">
    <property type="entry name" value="small_GTP"/>
    <property type="match status" value="1"/>
</dbReference>
<dbReference type="InterPro" id="IPR050209">
    <property type="entry name" value="Rab_GTPases_membrane_traffic"/>
</dbReference>
<keyword evidence="2" id="KW-0472">Membrane</keyword>
<dbReference type="PROSITE" id="PS51421">
    <property type="entry name" value="RAS"/>
    <property type="match status" value="1"/>
</dbReference>
<dbReference type="GO" id="GO:0005525">
    <property type="term" value="F:GTP binding"/>
    <property type="evidence" value="ECO:0007669"/>
    <property type="project" value="InterPro"/>
</dbReference>
<keyword evidence="2" id="KW-1133">Transmembrane helix</keyword>
<dbReference type="PANTHER" id="PTHR47979">
    <property type="entry name" value="DRAB11-RELATED"/>
    <property type="match status" value="1"/>
</dbReference>
<dbReference type="Gene3D" id="3.40.50.300">
    <property type="entry name" value="P-loop containing nucleotide triphosphate hydrolases"/>
    <property type="match status" value="1"/>
</dbReference>
<evidence type="ECO:0000256" key="2">
    <source>
        <dbReference type="SAM" id="Phobius"/>
    </source>
</evidence>